<evidence type="ECO:0000313" key="1">
    <source>
        <dbReference type="EMBL" id="KAG0428703.1"/>
    </source>
</evidence>
<dbReference type="Proteomes" id="UP000805193">
    <property type="component" value="Unassembled WGS sequence"/>
</dbReference>
<gene>
    <name evidence="1" type="ORF">HPB47_024339</name>
</gene>
<feature type="non-terminal residue" evidence="1">
    <location>
        <position position="1"/>
    </location>
</feature>
<accession>A0AC60Q4W5</accession>
<keyword evidence="2" id="KW-1185">Reference proteome</keyword>
<protein>
    <submittedName>
        <fullName evidence="1">Uncharacterized protein</fullName>
    </submittedName>
</protein>
<reference evidence="1 2" key="1">
    <citation type="journal article" date="2020" name="Cell">
        <title>Large-Scale Comparative Analyses of Tick Genomes Elucidate Their Genetic Diversity and Vector Capacities.</title>
        <authorList>
            <consortium name="Tick Genome and Microbiome Consortium (TIGMIC)"/>
            <person name="Jia N."/>
            <person name="Wang J."/>
            <person name="Shi W."/>
            <person name="Du L."/>
            <person name="Sun Y."/>
            <person name="Zhan W."/>
            <person name="Jiang J.F."/>
            <person name="Wang Q."/>
            <person name="Zhang B."/>
            <person name="Ji P."/>
            <person name="Bell-Sakyi L."/>
            <person name="Cui X.M."/>
            <person name="Yuan T.T."/>
            <person name="Jiang B.G."/>
            <person name="Yang W.F."/>
            <person name="Lam T.T."/>
            <person name="Chang Q.C."/>
            <person name="Ding S.J."/>
            <person name="Wang X.J."/>
            <person name="Zhu J.G."/>
            <person name="Ruan X.D."/>
            <person name="Zhao L."/>
            <person name="Wei J.T."/>
            <person name="Ye R.Z."/>
            <person name="Que T.C."/>
            <person name="Du C.H."/>
            <person name="Zhou Y.H."/>
            <person name="Cheng J.X."/>
            <person name="Dai P.F."/>
            <person name="Guo W.B."/>
            <person name="Han X.H."/>
            <person name="Huang E.J."/>
            <person name="Li L.F."/>
            <person name="Wei W."/>
            <person name="Gao Y.C."/>
            <person name="Liu J.Z."/>
            <person name="Shao H.Z."/>
            <person name="Wang X."/>
            <person name="Wang C.C."/>
            <person name="Yang T.C."/>
            <person name="Huo Q.B."/>
            <person name="Li W."/>
            <person name="Chen H.Y."/>
            <person name="Chen S.E."/>
            <person name="Zhou L.G."/>
            <person name="Ni X.B."/>
            <person name="Tian J.H."/>
            <person name="Sheng Y."/>
            <person name="Liu T."/>
            <person name="Pan Y.S."/>
            <person name="Xia L.Y."/>
            <person name="Li J."/>
            <person name="Zhao F."/>
            <person name="Cao W.C."/>
        </authorList>
    </citation>
    <scope>NUCLEOTIDE SEQUENCE [LARGE SCALE GENOMIC DNA]</scope>
    <source>
        <strain evidence="1">Iper-2018</strain>
    </source>
</reference>
<name>A0AC60Q4W5_IXOPE</name>
<comment type="caution">
    <text evidence="1">The sequence shown here is derived from an EMBL/GenBank/DDBJ whole genome shotgun (WGS) entry which is preliminary data.</text>
</comment>
<organism evidence="1 2">
    <name type="scientific">Ixodes persulcatus</name>
    <name type="common">Taiga tick</name>
    <dbReference type="NCBI Taxonomy" id="34615"/>
    <lineage>
        <taxon>Eukaryota</taxon>
        <taxon>Metazoa</taxon>
        <taxon>Ecdysozoa</taxon>
        <taxon>Arthropoda</taxon>
        <taxon>Chelicerata</taxon>
        <taxon>Arachnida</taxon>
        <taxon>Acari</taxon>
        <taxon>Parasitiformes</taxon>
        <taxon>Ixodida</taxon>
        <taxon>Ixodoidea</taxon>
        <taxon>Ixodidae</taxon>
        <taxon>Ixodinae</taxon>
        <taxon>Ixodes</taxon>
    </lineage>
</organism>
<evidence type="ECO:0000313" key="2">
    <source>
        <dbReference type="Proteomes" id="UP000805193"/>
    </source>
</evidence>
<sequence length="104" mass="11046">SDLGLAASFSDEELLTLRASGSESVFRPTRPGISGGIPTRSLELVRESVTTSGVIVLAGDVVQNKQGVSEVETRIYHYDADASVDDRRYGGPVAVSFCAQSELQ</sequence>
<dbReference type="EMBL" id="JABSTQ010009494">
    <property type="protein sequence ID" value="KAG0428703.1"/>
    <property type="molecule type" value="Genomic_DNA"/>
</dbReference>
<proteinExistence type="predicted"/>